<gene>
    <name evidence="11" type="ORF">GCM10007879_31670</name>
</gene>
<comment type="caution">
    <text evidence="11">The sequence shown here is derived from an EMBL/GenBank/DDBJ whole genome shotgun (WGS) entry which is preliminary data.</text>
</comment>
<dbReference type="PANTHER" id="PTHR10815:SF13">
    <property type="entry name" value="METHYLATED-DNA--PROTEIN-CYSTEINE METHYLTRANSFERASE"/>
    <property type="match status" value="1"/>
</dbReference>
<dbReference type="PROSITE" id="PS00374">
    <property type="entry name" value="MGMT"/>
    <property type="match status" value="1"/>
</dbReference>
<dbReference type="InterPro" id="IPR001497">
    <property type="entry name" value="MethylDNA_cys_MeTrfase_AS"/>
</dbReference>
<evidence type="ECO:0000256" key="8">
    <source>
        <dbReference type="HAMAP-Rule" id="MF_00772"/>
    </source>
</evidence>
<dbReference type="Gene3D" id="3.30.160.70">
    <property type="entry name" value="Methylated DNA-protein cysteine methyltransferase domain"/>
    <property type="match status" value="1"/>
</dbReference>
<proteinExistence type="inferred from homology"/>
<keyword evidence="4 8" id="KW-0808">Transferase</keyword>
<keyword evidence="12" id="KW-1185">Reference proteome</keyword>
<evidence type="ECO:0000256" key="3">
    <source>
        <dbReference type="ARBA" id="ARBA00022603"/>
    </source>
</evidence>
<dbReference type="SUPFAM" id="SSF46767">
    <property type="entry name" value="Methylated DNA-protein cysteine methyltransferase, C-terminal domain"/>
    <property type="match status" value="1"/>
</dbReference>
<keyword evidence="2 8" id="KW-0963">Cytoplasm</keyword>
<keyword evidence="3 8" id="KW-0489">Methyltransferase</keyword>
<organism evidence="11 12">
    <name type="scientific">Maritalea porphyrae</name>
    <dbReference type="NCBI Taxonomy" id="880732"/>
    <lineage>
        <taxon>Bacteria</taxon>
        <taxon>Pseudomonadati</taxon>
        <taxon>Pseudomonadota</taxon>
        <taxon>Alphaproteobacteria</taxon>
        <taxon>Hyphomicrobiales</taxon>
        <taxon>Devosiaceae</taxon>
        <taxon>Maritalea</taxon>
    </lineage>
</organism>
<dbReference type="HAMAP" id="MF_00772">
    <property type="entry name" value="OGT"/>
    <property type="match status" value="1"/>
</dbReference>
<comment type="subcellular location">
    <subcellularLocation>
        <location evidence="8">Cytoplasm</location>
    </subcellularLocation>
</comment>
<evidence type="ECO:0000259" key="10">
    <source>
        <dbReference type="Pfam" id="PF02870"/>
    </source>
</evidence>
<dbReference type="Pfam" id="PF02870">
    <property type="entry name" value="Methyltransf_1N"/>
    <property type="match status" value="1"/>
</dbReference>
<comment type="catalytic activity">
    <reaction evidence="1 8">
        <text>a 4-O-methyl-thymidine in DNA + L-cysteinyl-[protein] = a thymidine in DNA + S-methyl-L-cysteinyl-[protein]</text>
        <dbReference type="Rhea" id="RHEA:53428"/>
        <dbReference type="Rhea" id="RHEA-COMP:10131"/>
        <dbReference type="Rhea" id="RHEA-COMP:10132"/>
        <dbReference type="Rhea" id="RHEA-COMP:13555"/>
        <dbReference type="Rhea" id="RHEA-COMP:13556"/>
        <dbReference type="ChEBI" id="CHEBI:29950"/>
        <dbReference type="ChEBI" id="CHEBI:82612"/>
        <dbReference type="ChEBI" id="CHEBI:137386"/>
        <dbReference type="ChEBI" id="CHEBI:137387"/>
        <dbReference type="EC" id="2.1.1.63"/>
    </reaction>
</comment>
<dbReference type="InterPro" id="IPR023546">
    <property type="entry name" value="MGMT"/>
</dbReference>
<reference evidence="11" key="2">
    <citation type="submission" date="2023-01" db="EMBL/GenBank/DDBJ databases">
        <title>Draft genome sequence of Maritalea porphyrae strain NBRC 107169.</title>
        <authorList>
            <person name="Sun Q."/>
            <person name="Mori K."/>
        </authorList>
    </citation>
    <scope>NUCLEOTIDE SEQUENCE</scope>
    <source>
        <strain evidence="11">NBRC 107169</strain>
    </source>
</reference>
<dbReference type="Proteomes" id="UP001161405">
    <property type="component" value="Unassembled WGS sequence"/>
</dbReference>
<evidence type="ECO:0000256" key="2">
    <source>
        <dbReference type="ARBA" id="ARBA00022490"/>
    </source>
</evidence>
<comment type="function">
    <text evidence="8">Involved in the cellular defense against the biological effects of O6-methylguanine (O6-MeG) and O4-methylthymine (O4-MeT) in DNA. Repairs the methylated nucleobase in DNA by stoichiometrically transferring the methyl group to a cysteine residue in the enzyme. This is a suicide reaction: the enzyme is irreversibly inactivated.</text>
</comment>
<dbReference type="Pfam" id="PF01035">
    <property type="entry name" value="DNA_binding_1"/>
    <property type="match status" value="1"/>
</dbReference>
<dbReference type="RefSeq" id="WP_284366036.1">
    <property type="nucleotide sequence ID" value="NZ_BSNI01000002.1"/>
</dbReference>
<dbReference type="CDD" id="cd06445">
    <property type="entry name" value="ATase"/>
    <property type="match status" value="1"/>
</dbReference>
<sequence length="167" mass="18717">MIADLLYHQIQSPLGVLTLAGTDKALIYLRFAEYDTPFKVPNSWQRDAKRFEHEEAQLQSYFAGELDVFDIAIDLQGSHYNMKVWKELTHIPFGEVITYGELARRVGTPEGAQAVGNANGKNPIPIIVPCHRVIAAKNNIGGFTGGVDKKQFLLKLEKAKNVQFDLF</sequence>
<dbReference type="Gene3D" id="1.10.10.10">
    <property type="entry name" value="Winged helix-like DNA-binding domain superfamily/Winged helix DNA-binding domain"/>
    <property type="match status" value="1"/>
</dbReference>
<reference evidence="11" key="1">
    <citation type="journal article" date="2014" name="Int. J. Syst. Evol. Microbiol.">
        <title>Complete genome of a new Firmicutes species belonging to the dominant human colonic microbiota ('Ruminococcus bicirculans') reveals two chromosomes and a selective capacity to utilize plant glucans.</title>
        <authorList>
            <consortium name="NISC Comparative Sequencing Program"/>
            <person name="Wegmann U."/>
            <person name="Louis P."/>
            <person name="Goesmann A."/>
            <person name="Henrissat B."/>
            <person name="Duncan S.H."/>
            <person name="Flint H.J."/>
        </authorList>
    </citation>
    <scope>NUCLEOTIDE SEQUENCE</scope>
    <source>
        <strain evidence="11">NBRC 107169</strain>
    </source>
</reference>
<dbReference type="PANTHER" id="PTHR10815">
    <property type="entry name" value="METHYLATED-DNA--PROTEIN-CYSTEINE METHYLTRANSFERASE"/>
    <property type="match status" value="1"/>
</dbReference>
<dbReference type="InterPro" id="IPR036631">
    <property type="entry name" value="MGMT_N_sf"/>
</dbReference>
<keyword evidence="6 8" id="KW-0234">DNA repair</keyword>
<dbReference type="NCBIfam" id="TIGR00589">
    <property type="entry name" value="ogt"/>
    <property type="match status" value="1"/>
</dbReference>
<protein>
    <recommendedName>
        <fullName evidence="8">Methylated-DNA--protein-cysteine methyltransferase</fullName>
        <ecNumber evidence="8">2.1.1.63</ecNumber>
    </recommendedName>
    <alternativeName>
        <fullName evidence="8">6-O-methylguanine-DNA methyltransferase</fullName>
        <shortName evidence="8">MGMT</shortName>
    </alternativeName>
    <alternativeName>
        <fullName evidence="8">O-6-methylguanine-DNA-alkyltransferase</fullName>
    </alternativeName>
</protein>
<dbReference type="GO" id="GO:0032259">
    <property type="term" value="P:methylation"/>
    <property type="evidence" value="ECO:0007669"/>
    <property type="project" value="UniProtKB-KW"/>
</dbReference>
<keyword evidence="5 8" id="KW-0227">DNA damage</keyword>
<dbReference type="InterPro" id="IPR036217">
    <property type="entry name" value="MethylDNA_cys_MeTrfase_DNAb"/>
</dbReference>
<evidence type="ECO:0000256" key="1">
    <source>
        <dbReference type="ARBA" id="ARBA00001286"/>
    </source>
</evidence>
<comment type="catalytic activity">
    <reaction evidence="7 8">
        <text>a 6-O-methyl-2'-deoxyguanosine in DNA + L-cysteinyl-[protein] = S-methyl-L-cysteinyl-[protein] + a 2'-deoxyguanosine in DNA</text>
        <dbReference type="Rhea" id="RHEA:24000"/>
        <dbReference type="Rhea" id="RHEA-COMP:10131"/>
        <dbReference type="Rhea" id="RHEA-COMP:10132"/>
        <dbReference type="Rhea" id="RHEA-COMP:11367"/>
        <dbReference type="Rhea" id="RHEA-COMP:11368"/>
        <dbReference type="ChEBI" id="CHEBI:29950"/>
        <dbReference type="ChEBI" id="CHEBI:82612"/>
        <dbReference type="ChEBI" id="CHEBI:85445"/>
        <dbReference type="ChEBI" id="CHEBI:85448"/>
        <dbReference type="EC" id="2.1.1.63"/>
    </reaction>
</comment>
<dbReference type="GO" id="GO:0008168">
    <property type="term" value="F:methyltransferase activity"/>
    <property type="evidence" value="ECO:0007669"/>
    <property type="project" value="UniProtKB-KW"/>
</dbReference>
<evidence type="ECO:0000259" key="9">
    <source>
        <dbReference type="Pfam" id="PF01035"/>
    </source>
</evidence>
<dbReference type="EMBL" id="BSNI01000002">
    <property type="protein sequence ID" value="GLQ18918.1"/>
    <property type="molecule type" value="Genomic_DNA"/>
</dbReference>
<name>A0ABQ5UUH4_9HYPH</name>
<comment type="similarity">
    <text evidence="8">Belongs to the MGMT family.</text>
</comment>
<evidence type="ECO:0000256" key="7">
    <source>
        <dbReference type="ARBA" id="ARBA00049348"/>
    </source>
</evidence>
<dbReference type="EC" id="2.1.1.63" evidence="8"/>
<feature type="active site" description="Nucleophile; methyl group acceptor" evidence="8">
    <location>
        <position position="130"/>
    </location>
</feature>
<dbReference type="InterPro" id="IPR036388">
    <property type="entry name" value="WH-like_DNA-bd_sf"/>
</dbReference>
<dbReference type="InterPro" id="IPR014048">
    <property type="entry name" value="MethylDNA_cys_MeTrfase_DNA-bd"/>
</dbReference>
<feature type="domain" description="Methylated-DNA-[protein]-cysteine S-methyltransferase DNA binding" evidence="9">
    <location>
        <begin position="81"/>
        <end position="158"/>
    </location>
</feature>
<evidence type="ECO:0000313" key="12">
    <source>
        <dbReference type="Proteomes" id="UP001161405"/>
    </source>
</evidence>
<dbReference type="SUPFAM" id="SSF53155">
    <property type="entry name" value="Methylated DNA-protein cysteine methyltransferase domain"/>
    <property type="match status" value="1"/>
</dbReference>
<evidence type="ECO:0000256" key="6">
    <source>
        <dbReference type="ARBA" id="ARBA00023204"/>
    </source>
</evidence>
<evidence type="ECO:0000256" key="4">
    <source>
        <dbReference type="ARBA" id="ARBA00022679"/>
    </source>
</evidence>
<feature type="domain" description="Methylguanine DNA methyltransferase ribonuclease-like" evidence="10">
    <location>
        <begin position="5"/>
        <end position="75"/>
    </location>
</feature>
<comment type="miscellaneous">
    <text evidence="8">This enzyme catalyzes only one turnover and therefore is not strictly catalytic. According to one definition, an enzyme is a biocatalyst that acts repeatedly and over many reaction cycles.</text>
</comment>
<evidence type="ECO:0000313" key="11">
    <source>
        <dbReference type="EMBL" id="GLQ18918.1"/>
    </source>
</evidence>
<evidence type="ECO:0000256" key="5">
    <source>
        <dbReference type="ARBA" id="ARBA00022763"/>
    </source>
</evidence>
<dbReference type="InterPro" id="IPR008332">
    <property type="entry name" value="MethylG_MeTrfase_N"/>
</dbReference>
<accession>A0ABQ5UUH4</accession>